<evidence type="ECO:0000313" key="2">
    <source>
        <dbReference type="Proteomes" id="UP001165289"/>
    </source>
</evidence>
<evidence type="ECO:0008006" key="3">
    <source>
        <dbReference type="Google" id="ProtNLM"/>
    </source>
</evidence>
<proteinExistence type="predicted"/>
<dbReference type="AlphaFoldDB" id="A0AAV7JE33"/>
<protein>
    <recommendedName>
        <fullName evidence="3">Tyr recombinase domain-containing protein</fullName>
    </recommendedName>
</protein>
<name>A0AAV7JE33_9METZ</name>
<evidence type="ECO:0000313" key="1">
    <source>
        <dbReference type="EMBL" id="KAI6646943.1"/>
    </source>
</evidence>
<keyword evidence="2" id="KW-1185">Reference proteome</keyword>
<dbReference type="EMBL" id="JAKMXF010000349">
    <property type="protein sequence ID" value="KAI6646943.1"/>
    <property type="molecule type" value="Genomic_DNA"/>
</dbReference>
<organism evidence="1 2">
    <name type="scientific">Oopsacas minuta</name>
    <dbReference type="NCBI Taxonomy" id="111878"/>
    <lineage>
        <taxon>Eukaryota</taxon>
        <taxon>Metazoa</taxon>
        <taxon>Porifera</taxon>
        <taxon>Hexactinellida</taxon>
        <taxon>Hexasterophora</taxon>
        <taxon>Lyssacinosida</taxon>
        <taxon>Leucopsacidae</taxon>
        <taxon>Oopsacas</taxon>
    </lineage>
</organism>
<dbReference type="Proteomes" id="UP001165289">
    <property type="component" value="Unassembled WGS sequence"/>
</dbReference>
<gene>
    <name evidence="1" type="ORF">LOD99_9037</name>
</gene>
<sequence length="426" mass="47984">MRNYLICEIIIPNAQRAGIISGMLIQEVEEARSLDDSEHLQIHVANHKTGHIQCASIFLYSSTFRALKIFTQIILPKLEIYSSGKSNLGPYSPVFQIFEGKNVESSLVTPFIRRCLKDMEIQYFGTVTDFRRAAASLTGRHKPHLVEAMSLFLGHSRRAHDKYYRIQFGHFGLIDAFIELEKLQTDPFIEKSDVSDPTVALLTTFLDSSNFLNCSTLVPQDDLLFDPLSPTILEFTTNSTILSLLNHPVSDYQTETIISQLNYSCSNVSPLNNSLLDGNRMSIVSELASSCPSAVSLHSETFNSPEHSPFIASSPKKQDSVLNASMNRHESQQDSDKSVLDSGNSFVRSDRIFLKEFSIQIPQLNIRTLQSAKSTNSSLTNHVCINDMRNIRKSLFSLKSDETLFFNVFQNSFPVSNITHLFPRQK</sequence>
<reference evidence="1 2" key="1">
    <citation type="journal article" date="2023" name="BMC Biol.">
        <title>The compact genome of the sponge Oopsacas minuta (Hexactinellida) is lacking key metazoan core genes.</title>
        <authorList>
            <person name="Santini S."/>
            <person name="Schenkelaars Q."/>
            <person name="Jourda C."/>
            <person name="Duchesne M."/>
            <person name="Belahbib H."/>
            <person name="Rocher C."/>
            <person name="Selva M."/>
            <person name="Riesgo A."/>
            <person name="Vervoort M."/>
            <person name="Leys S.P."/>
            <person name="Kodjabachian L."/>
            <person name="Le Bivic A."/>
            <person name="Borchiellini C."/>
            <person name="Claverie J.M."/>
            <person name="Renard E."/>
        </authorList>
    </citation>
    <scope>NUCLEOTIDE SEQUENCE [LARGE SCALE GENOMIC DNA]</scope>
    <source>
        <strain evidence="1">SPO-2</strain>
    </source>
</reference>
<comment type="caution">
    <text evidence="1">The sequence shown here is derived from an EMBL/GenBank/DDBJ whole genome shotgun (WGS) entry which is preliminary data.</text>
</comment>
<accession>A0AAV7JE33</accession>